<feature type="transmembrane region" description="Helical" evidence="1">
    <location>
        <begin position="213"/>
        <end position="232"/>
    </location>
</feature>
<organism evidence="3">
    <name type="scientific">Fibrocapsa japonica</name>
    <dbReference type="NCBI Taxonomy" id="94617"/>
    <lineage>
        <taxon>Eukaryota</taxon>
        <taxon>Sar</taxon>
        <taxon>Stramenopiles</taxon>
        <taxon>Ochrophyta</taxon>
        <taxon>Raphidophyceae</taxon>
        <taxon>Chattonellales</taxon>
        <taxon>Chattonellaceae</taxon>
        <taxon>Fibrocapsa</taxon>
    </lineage>
</organism>
<sequence length="326" mass="36559">MANSSKLVGYMVVVCAMSSCAALTFPAPTTRSSVFPVHKSMQPLRMAEEQTTLDPEVDEDEDDRLKMIDERTGRVYDRPIEELCEEEYCAVNEAGQKVLLSMAEKERIFVDAVQSYYYDNTAILTDTEFDKLQSDLSWEGSKYSTMTEKEGKLVAAVSAYKKGEPIMTDDEFDKLKDSLRTDGSLFAVDTEPQCFLEDGVCAVTYLPDKTRMLSLYAPGTIVATLFWLGVIFEVIEPIRAFNPLLLLILGTPYIFFAAKYGTEKVWLQDPLIVTGPCPSCTEPQRVYFGNVAGVEGFQDEAQITCKSCKKNLIINRETLKVTTKMD</sequence>
<dbReference type="GO" id="GO:0009773">
    <property type="term" value="P:photosynthetic electron transport in photosystem I"/>
    <property type="evidence" value="ECO:0007669"/>
    <property type="project" value="InterPro"/>
</dbReference>
<dbReference type="AlphaFoldDB" id="A0A7S2V620"/>
<keyword evidence="1" id="KW-0472">Membrane</keyword>
<dbReference type="PANTHER" id="PTHR31032">
    <property type="entry name" value="PGR5-LIKE PROTEIN 1B, CHLOROPLASTIC"/>
    <property type="match status" value="1"/>
</dbReference>
<reference evidence="3" key="1">
    <citation type="submission" date="2021-01" db="EMBL/GenBank/DDBJ databases">
        <authorList>
            <person name="Corre E."/>
            <person name="Pelletier E."/>
            <person name="Niang G."/>
            <person name="Scheremetjew M."/>
            <person name="Finn R."/>
            <person name="Kale V."/>
            <person name="Holt S."/>
            <person name="Cochrane G."/>
            <person name="Meng A."/>
            <person name="Brown T."/>
            <person name="Cohen L."/>
        </authorList>
    </citation>
    <scope>NUCLEOTIDE SEQUENCE</scope>
    <source>
        <strain evidence="3">CCMP1661</strain>
    </source>
</reference>
<feature type="signal peptide" evidence="2">
    <location>
        <begin position="1"/>
        <end position="22"/>
    </location>
</feature>
<evidence type="ECO:0000256" key="1">
    <source>
        <dbReference type="SAM" id="Phobius"/>
    </source>
</evidence>
<feature type="chain" id="PRO_5031194559" evidence="2">
    <location>
        <begin position="23"/>
        <end position="326"/>
    </location>
</feature>
<dbReference type="GO" id="GO:0009535">
    <property type="term" value="C:chloroplast thylakoid membrane"/>
    <property type="evidence" value="ECO:0007669"/>
    <property type="project" value="InterPro"/>
</dbReference>
<dbReference type="PANTHER" id="PTHR31032:SF1">
    <property type="entry name" value="PGR5-LIKE PROTEIN 1B, CHLOROPLASTIC"/>
    <property type="match status" value="1"/>
</dbReference>
<dbReference type="EMBL" id="HBHR01022247">
    <property type="protein sequence ID" value="CAD9873674.1"/>
    <property type="molecule type" value="Transcribed_RNA"/>
</dbReference>
<name>A0A7S2V620_9STRA</name>
<accession>A0A7S2V620</accession>
<keyword evidence="1" id="KW-1133">Transmembrane helix</keyword>
<proteinExistence type="predicted"/>
<gene>
    <name evidence="3" type="ORF">FJAP1339_LOCUS11388</name>
</gene>
<dbReference type="InterPro" id="IPR039987">
    <property type="entry name" value="PGRL1"/>
</dbReference>
<protein>
    <submittedName>
        <fullName evidence="3">Uncharacterized protein</fullName>
    </submittedName>
</protein>
<dbReference type="GO" id="GO:0016730">
    <property type="term" value="F:oxidoreductase activity, acting on iron-sulfur proteins as donors"/>
    <property type="evidence" value="ECO:0007669"/>
    <property type="project" value="InterPro"/>
</dbReference>
<evidence type="ECO:0000313" key="3">
    <source>
        <dbReference type="EMBL" id="CAD9873674.1"/>
    </source>
</evidence>
<evidence type="ECO:0000256" key="2">
    <source>
        <dbReference type="SAM" id="SignalP"/>
    </source>
</evidence>
<keyword evidence="1" id="KW-0812">Transmembrane</keyword>
<keyword evidence="2" id="KW-0732">Signal</keyword>
<feature type="transmembrane region" description="Helical" evidence="1">
    <location>
        <begin position="244"/>
        <end position="261"/>
    </location>
</feature>
<dbReference type="PROSITE" id="PS51257">
    <property type="entry name" value="PROKAR_LIPOPROTEIN"/>
    <property type="match status" value="1"/>
</dbReference>